<accession>A0AAE4BRN1</accession>
<sequence>MNSFINESNHVDRAEFKSMIFALDREFGFMDSAKSNDITSQQDFIRLHDLTEEFYRNVHSDIFDDFVPIYHSIWKLRVRDSIGIRNMHQDGGIHYFGKKGYQSRMVTLWTNMHKDKFEALGDKELGIYVVENSGKQNNLLYETLSQSDSHFFQKGDDKLYDIRQISNQGVSFPLKNLDRREFSYSKGTTIRFNSHLLHGTIPSEITDSDTLDNFRVSLTSVWVHREDLNADILEMNKRELVDIFCQGYNDEQRSRILSHLNHVCEKELYRIENISRLISHFLNKNKKNYEQ</sequence>
<proteinExistence type="predicted"/>
<name>A0AAE4BRN1_9BACT</name>
<organism evidence="1 2">
    <name type="scientific">Aureibacter tunicatorum</name>
    <dbReference type="NCBI Taxonomy" id="866807"/>
    <lineage>
        <taxon>Bacteria</taxon>
        <taxon>Pseudomonadati</taxon>
        <taxon>Bacteroidota</taxon>
        <taxon>Cytophagia</taxon>
        <taxon>Cytophagales</taxon>
        <taxon>Persicobacteraceae</taxon>
        <taxon>Aureibacter</taxon>
    </lineage>
</organism>
<reference evidence="1" key="1">
    <citation type="submission" date="2023-07" db="EMBL/GenBank/DDBJ databases">
        <title>Genomic Encyclopedia of Type Strains, Phase IV (KMG-IV): sequencing the most valuable type-strain genomes for metagenomic binning, comparative biology and taxonomic classification.</title>
        <authorList>
            <person name="Goeker M."/>
        </authorList>
    </citation>
    <scope>NUCLEOTIDE SEQUENCE</scope>
    <source>
        <strain evidence="1">DSM 26174</strain>
    </source>
</reference>
<comment type="caution">
    <text evidence="1">The sequence shown here is derived from an EMBL/GenBank/DDBJ whole genome shotgun (WGS) entry which is preliminary data.</text>
</comment>
<dbReference type="AlphaFoldDB" id="A0AAE4BRN1"/>
<evidence type="ECO:0000313" key="2">
    <source>
        <dbReference type="Proteomes" id="UP001185092"/>
    </source>
</evidence>
<gene>
    <name evidence="1" type="ORF">HNQ88_000348</name>
</gene>
<dbReference type="Proteomes" id="UP001185092">
    <property type="component" value="Unassembled WGS sequence"/>
</dbReference>
<dbReference type="RefSeq" id="WP_309936832.1">
    <property type="nucleotide sequence ID" value="NZ_AP025305.1"/>
</dbReference>
<evidence type="ECO:0000313" key="1">
    <source>
        <dbReference type="EMBL" id="MDR6237372.1"/>
    </source>
</evidence>
<protein>
    <submittedName>
        <fullName evidence="1">Uncharacterized protein</fullName>
    </submittedName>
</protein>
<keyword evidence="2" id="KW-1185">Reference proteome</keyword>
<dbReference type="EMBL" id="JAVDQD010000001">
    <property type="protein sequence ID" value="MDR6237372.1"/>
    <property type="molecule type" value="Genomic_DNA"/>
</dbReference>